<evidence type="ECO:0008006" key="5">
    <source>
        <dbReference type="Google" id="ProtNLM"/>
    </source>
</evidence>
<evidence type="ECO:0000313" key="4">
    <source>
        <dbReference type="Proteomes" id="UP000612055"/>
    </source>
</evidence>
<name>A0A836BW01_9CHLO</name>
<feature type="region of interest" description="Disordered" evidence="2">
    <location>
        <begin position="233"/>
        <end position="252"/>
    </location>
</feature>
<keyword evidence="4" id="KW-1185">Reference proteome</keyword>
<feature type="compositionally biased region" description="Gly residues" evidence="2">
    <location>
        <begin position="233"/>
        <end position="244"/>
    </location>
</feature>
<dbReference type="SUPFAM" id="SSF50494">
    <property type="entry name" value="Trypsin-like serine proteases"/>
    <property type="match status" value="1"/>
</dbReference>
<dbReference type="PANTHER" id="PTHR15462:SF8">
    <property type="entry name" value="SERINE PROTEASE"/>
    <property type="match status" value="1"/>
</dbReference>
<comment type="caution">
    <text evidence="3">The sequence shown here is derived from an EMBL/GenBank/DDBJ whole genome shotgun (WGS) entry which is preliminary data.</text>
</comment>
<gene>
    <name evidence="3" type="ORF">HYH03_010411</name>
</gene>
<dbReference type="InterPro" id="IPR009003">
    <property type="entry name" value="Peptidase_S1_PA"/>
</dbReference>
<dbReference type="PANTHER" id="PTHR15462">
    <property type="entry name" value="SERINE PROTEASE"/>
    <property type="match status" value="1"/>
</dbReference>
<organism evidence="3 4">
    <name type="scientific">Edaphochlamys debaryana</name>
    <dbReference type="NCBI Taxonomy" id="47281"/>
    <lineage>
        <taxon>Eukaryota</taxon>
        <taxon>Viridiplantae</taxon>
        <taxon>Chlorophyta</taxon>
        <taxon>core chlorophytes</taxon>
        <taxon>Chlorophyceae</taxon>
        <taxon>CS clade</taxon>
        <taxon>Chlamydomonadales</taxon>
        <taxon>Chlamydomonadales incertae sedis</taxon>
        <taxon>Edaphochlamys</taxon>
    </lineage>
</organism>
<dbReference type="OrthoDB" id="543782at2759"/>
<feature type="region of interest" description="Disordered" evidence="2">
    <location>
        <begin position="260"/>
        <end position="287"/>
    </location>
</feature>
<proteinExistence type="predicted"/>
<dbReference type="InterPro" id="IPR050966">
    <property type="entry name" value="Glutamyl_endopeptidase"/>
</dbReference>
<sequence>MATHAGPAPWRTSRFTTVQLVAAIGLLGPVSAFWLRDAHGFAHERAAVPPAYPLNLVGQLRNGCTAFLVGPCHVATVAHCVYDPSRGIWWPGLEFSAGRNGPSAWDPFGRVSWRATEVPDGWKRSGGGDEAYDFALVVLTEPLGRRLGWMRLPGPAAAGGGAGGADGRGAAERVTEGAAGACSGAALEALAAASPWVPVGVAGYPDDRDNGTLWSQACSLRMGGAVEAVGGAAAGADGGGGPGGEKQEPWPRPQLLRHGCATRGGNSGSPLWLQQKEDEPGGGRGGAPCALAMHVAGRTRSTYDTAGRRTHSSSYGLAVSLAGAAGDWLREMVARHGGC</sequence>
<dbReference type="EMBL" id="JAEHOE010000055">
    <property type="protein sequence ID" value="KAG2491201.1"/>
    <property type="molecule type" value="Genomic_DNA"/>
</dbReference>
<accession>A0A836BW01</accession>
<reference evidence="3" key="1">
    <citation type="journal article" date="2020" name="bioRxiv">
        <title>Comparative genomics of Chlamydomonas.</title>
        <authorList>
            <person name="Craig R.J."/>
            <person name="Hasan A.R."/>
            <person name="Ness R.W."/>
            <person name="Keightley P.D."/>
        </authorList>
    </citation>
    <scope>NUCLEOTIDE SEQUENCE</scope>
    <source>
        <strain evidence="3">CCAP 11/70</strain>
    </source>
</reference>
<protein>
    <recommendedName>
        <fullName evidence="5">Serine protease</fullName>
    </recommendedName>
</protein>
<evidence type="ECO:0000256" key="1">
    <source>
        <dbReference type="ARBA" id="ARBA00022729"/>
    </source>
</evidence>
<dbReference type="Proteomes" id="UP000612055">
    <property type="component" value="Unassembled WGS sequence"/>
</dbReference>
<evidence type="ECO:0000256" key="2">
    <source>
        <dbReference type="SAM" id="MobiDB-lite"/>
    </source>
</evidence>
<evidence type="ECO:0000313" key="3">
    <source>
        <dbReference type="EMBL" id="KAG2491201.1"/>
    </source>
</evidence>
<dbReference type="InterPro" id="IPR043504">
    <property type="entry name" value="Peptidase_S1_PA_chymotrypsin"/>
</dbReference>
<keyword evidence="1" id="KW-0732">Signal</keyword>
<dbReference type="Gene3D" id="2.40.10.10">
    <property type="entry name" value="Trypsin-like serine proteases"/>
    <property type="match status" value="2"/>
</dbReference>
<dbReference type="AlphaFoldDB" id="A0A836BW01"/>